<keyword evidence="2" id="KW-1185">Reference proteome</keyword>
<protein>
    <submittedName>
        <fullName evidence="1">Uncharacterized protein</fullName>
    </submittedName>
</protein>
<evidence type="ECO:0000313" key="2">
    <source>
        <dbReference type="Proteomes" id="UP001552299"/>
    </source>
</evidence>
<evidence type="ECO:0000313" key="1">
    <source>
        <dbReference type="EMBL" id="KAL0914504.1"/>
    </source>
</evidence>
<sequence>MKGGELLQLLILLKNLDIYFCYFGIGSRFVLQRQFEDPSRIVKTAMIEMIKAANSLVKVAHQPDGGASQTKRKRIY</sequence>
<dbReference type="EMBL" id="JANQDX010000012">
    <property type="protein sequence ID" value="KAL0914504.1"/>
    <property type="molecule type" value="Genomic_DNA"/>
</dbReference>
<reference evidence="1 2" key="1">
    <citation type="journal article" date="2024" name="Plant Biotechnol. J.">
        <title>Dendrobium thyrsiflorum genome and its molecular insights into genes involved in important horticultural traits.</title>
        <authorList>
            <person name="Chen B."/>
            <person name="Wang J.Y."/>
            <person name="Zheng P.J."/>
            <person name="Li K.L."/>
            <person name="Liang Y.M."/>
            <person name="Chen X.F."/>
            <person name="Zhang C."/>
            <person name="Zhao X."/>
            <person name="He X."/>
            <person name="Zhang G.Q."/>
            <person name="Liu Z.J."/>
            <person name="Xu Q."/>
        </authorList>
    </citation>
    <scope>NUCLEOTIDE SEQUENCE [LARGE SCALE GENOMIC DNA]</scope>
    <source>
        <strain evidence="1">GZMU011</strain>
    </source>
</reference>
<name>A0ABD0UPB0_DENTH</name>
<dbReference type="Proteomes" id="UP001552299">
    <property type="component" value="Unassembled WGS sequence"/>
</dbReference>
<proteinExistence type="predicted"/>
<dbReference type="AlphaFoldDB" id="A0ABD0UPB0"/>
<organism evidence="1 2">
    <name type="scientific">Dendrobium thyrsiflorum</name>
    <name type="common">Pinecone-like raceme dendrobium</name>
    <name type="synonym">Orchid</name>
    <dbReference type="NCBI Taxonomy" id="117978"/>
    <lineage>
        <taxon>Eukaryota</taxon>
        <taxon>Viridiplantae</taxon>
        <taxon>Streptophyta</taxon>
        <taxon>Embryophyta</taxon>
        <taxon>Tracheophyta</taxon>
        <taxon>Spermatophyta</taxon>
        <taxon>Magnoliopsida</taxon>
        <taxon>Liliopsida</taxon>
        <taxon>Asparagales</taxon>
        <taxon>Orchidaceae</taxon>
        <taxon>Epidendroideae</taxon>
        <taxon>Malaxideae</taxon>
        <taxon>Dendrobiinae</taxon>
        <taxon>Dendrobium</taxon>
    </lineage>
</organism>
<accession>A0ABD0UPB0</accession>
<comment type="caution">
    <text evidence="1">The sequence shown here is derived from an EMBL/GenBank/DDBJ whole genome shotgun (WGS) entry which is preliminary data.</text>
</comment>
<gene>
    <name evidence="1" type="ORF">M5K25_014853</name>
</gene>